<dbReference type="InterPro" id="IPR042296">
    <property type="entry name" value="tRNA_met_Trm1_C"/>
</dbReference>
<keyword evidence="3 12" id="KW-0808">Transferase</keyword>
<evidence type="ECO:0000313" key="14">
    <source>
        <dbReference type="EMBL" id="KAF7135025.1"/>
    </source>
</evidence>
<evidence type="ECO:0000256" key="6">
    <source>
        <dbReference type="ARBA" id="ARBA00022723"/>
    </source>
</evidence>
<evidence type="ECO:0000256" key="5">
    <source>
        <dbReference type="ARBA" id="ARBA00022694"/>
    </source>
</evidence>
<dbReference type="Gene3D" id="3.40.50.150">
    <property type="entry name" value="Vaccinia Virus protein VP39"/>
    <property type="match status" value="1"/>
</dbReference>
<dbReference type="FunFam" id="3.30.56.70:FF:000001">
    <property type="entry name" value="tRNA (guanine(26)-N(2))-dimethyltransferase"/>
    <property type="match status" value="1"/>
</dbReference>
<evidence type="ECO:0000256" key="2">
    <source>
        <dbReference type="ARBA" id="ARBA00022603"/>
    </source>
</evidence>
<keyword evidence="6" id="KW-0479">Metal-binding</keyword>
<dbReference type="Gene3D" id="3.30.56.70">
    <property type="entry name" value="N2,N2-dimethylguanosine tRNA methyltransferase, C-terminal domain"/>
    <property type="match status" value="1"/>
</dbReference>
<feature type="region of interest" description="Disordered" evidence="13">
    <location>
        <begin position="572"/>
        <end position="612"/>
    </location>
</feature>
<evidence type="ECO:0000256" key="12">
    <source>
        <dbReference type="PROSITE-ProRule" id="PRU00958"/>
    </source>
</evidence>
<dbReference type="PANTHER" id="PTHR10631:SF3">
    <property type="entry name" value="TRNA (GUANINE(26)-N(2))-DIMETHYLTRANSFERASE"/>
    <property type="match status" value="1"/>
</dbReference>
<evidence type="ECO:0000256" key="8">
    <source>
        <dbReference type="ARBA" id="ARBA00022884"/>
    </source>
</evidence>
<comment type="function">
    <text evidence="11">Dimethylates a single guanine residue at position 26 of most tRNAs using S-adenosyl-L-methionine as donor of the methyl groups.</text>
</comment>
<dbReference type="GO" id="GO:0005634">
    <property type="term" value="C:nucleus"/>
    <property type="evidence" value="ECO:0007669"/>
    <property type="project" value="TreeGrafter"/>
</dbReference>
<dbReference type="FunFam" id="3.40.50.150:FF:000114">
    <property type="entry name" value="tRNA (guanine(26)-N(2))-dimethyltransferase"/>
    <property type="match status" value="1"/>
</dbReference>
<dbReference type="Pfam" id="PF02005">
    <property type="entry name" value="TRM"/>
    <property type="match status" value="1"/>
</dbReference>
<dbReference type="SUPFAM" id="SSF53335">
    <property type="entry name" value="S-adenosyl-L-methionine-dependent methyltransferases"/>
    <property type="match status" value="1"/>
</dbReference>
<comment type="catalytic activity">
    <reaction evidence="10 12">
        <text>guanosine(26) in tRNA + 2 S-adenosyl-L-methionine = N(2)-dimethylguanosine(26) in tRNA + 2 S-adenosyl-L-homocysteine + 2 H(+)</text>
        <dbReference type="Rhea" id="RHEA:43140"/>
        <dbReference type="Rhea" id="RHEA-COMP:10359"/>
        <dbReference type="Rhea" id="RHEA-COMP:10360"/>
        <dbReference type="ChEBI" id="CHEBI:15378"/>
        <dbReference type="ChEBI" id="CHEBI:57856"/>
        <dbReference type="ChEBI" id="CHEBI:59789"/>
        <dbReference type="ChEBI" id="CHEBI:74269"/>
        <dbReference type="ChEBI" id="CHEBI:74513"/>
        <dbReference type="EC" id="2.1.1.216"/>
    </reaction>
</comment>
<feature type="region of interest" description="Disordered" evidence="13">
    <location>
        <begin position="83"/>
        <end position="128"/>
    </location>
</feature>
<reference evidence="14" key="1">
    <citation type="submission" date="2019-11" db="EMBL/GenBank/DDBJ databases">
        <authorList>
            <person name="Liu Y."/>
            <person name="Hou J."/>
            <person name="Li T.-Q."/>
            <person name="Guan C.-H."/>
            <person name="Wu X."/>
            <person name="Wu H.-Z."/>
            <person name="Ling F."/>
            <person name="Zhang R."/>
            <person name="Shi X.-G."/>
            <person name="Ren J.-P."/>
            <person name="Chen E.-F."/>
            <person name="Sun J.-M."/>
        </authorList>
    </citation>
    <scope>NUCLEOTIDE SEQUENCE</scope>
    <source>
        <strain evidence="14">Adult_tree_wgs_1</strain>
        <tissue evidence="14">Leaves</tissue>
    </source>
</reference>
<sequence length="612" mass="67901">MYYVRKEMGDDNGKTREEEKQQENKATPSDISDYKIIKEGEAEILMIAKNEVFYNKAQVNNRDISIAVLRTFISKRKEEHETMLSRRTKAVQKVSNDGASKLEAPIESNKGNDKSNGECEELEETSLDEPCSIPEEPVKILEGKGRGELKPPRVLEALSASGLRALRYAREIEGIGQVVALDNDKVSVEACRRNIKFNGSVACAKVESHLADARVYMLTHPKEFDVVDLDPYGSPSAFLDSAVQSVADGGMLLCTATDMAVLCGGNGEVCYSKYGSYPLRGKYCHEMALRILLACIESHANRYKRYIVPVLSVQMDFYVRVFVRIYTSASAMKNTPLKLSYVYQCTGCDSFHLQPLGRTVSKNNSVRYLPGFGPVVSQDCSDCGKKYNMGGPIWSAPIHDQEWVTSMLADVKSMKDQYPAYDRISAVLTTVSEELLDVPLFLSLHNLCSTLKCTSPSAVIFRSAVINAGFRISGTHVNPLGLKSDAPMDVIWDIMRCWVKNHPVKAQPPDLAGSVILAKEPVLQANFARAVASLSKAQAKKVARFLPNPERHWGPKLRAGRQITSKHVSLLGPQALNGMNNHKAEEEKEEQEQEGNEPQAKRKKTEDPNSLS</sequence>
<dbReference type="PANTHER" id="PTHR10631">
    <property type="entry name" value="N 2 ,N 2 -DIMETHYLGUANOSINE TRNA METHYLTRANSFERASE"/>
    <property type="match status" value="1"/>
</dbReference>
<evidence type="ECO:0000256" key="9">
    <source>
        <dbReference type="ARBA" id="ARBA00039099"/>
    </source>
</evidence>
<evidence type="ECO:0000256" key="11">
    <source>
        <dbReference type="ARBA" id="ARBA00053297"/>
    </source>
</evidence>
<comment type="caution">
    <text evidence="14">The sequence shown here is derived from an EMBL/GenBank/DDBJ whole genome shotgun (WGS) entry which is preliminary data.</text>
</comment>
<organism evidence="14 15">
    <name type="scientific">Rhododendron simsii</name>
    <name type="common">Sims's rhododendron</name>
    <dbReference type="NCBI Taxonomy" id="118357"/>
    <lineage>
        <taxon>Eukaryota</taxon>
        <taxon>Viridiplantae</taxon>
        <taxon>Streptophyta</taxon>
        <taxon>Embryophyta</taxon>
        <taxon>Tracheophyta</taxon>
        <taxon>Spermatophyta</taxon>
        <taxon>Magnoliopsida</taxon>
        <taxon>eudicotyledons</taxon>
        <taxon>Gunneridae</taxon>
        <taxon>Pentapetalae</taxon>
        <taxon>asterids</taxon>
        <taxon>Ericales</taxon>
        <taxon>Ericaceae</taxon>
        <taxon>Ericoideae</taxon>
        <taxon>Rhodoreae</taxon>
        <taxon>Rhododendron</taxon>
    </lineage>
</organism>
<dbReference type="AlphaFoldDB" id="A0A834LGI8"/>
<keyword evidence="15" id="KW-1185">Reference proteome</keyword>
<evidence type="ECO:0000256" key="10">
    <source>
        <dbReference type="ARBA" id="ARBA00051897"/>
    </source>
</evidence>
<keyword evidence="8 12" id="KW-0694">RNA-binding</keyword>
<dbReference type="GO" id="GO:0046872">
    <property type="term" value="F:metal ion binding"/>
    <property type="evidence" value="ECO:0007669"/>
    <property type="project" value="UniProtKB-KW"/>
</dbReference>
<proteinExistence type="inferred from homology"/>
<keyword evidence="4 12" id="KW-0949">S-adenosyl-L-methionine</keyword>
<evidence type="ECO:0000256" key="1">
    <source>
        <dbReference type="ARBA" id="ARBA00022555"/>
    </source>
</evidence>
<dbReference type="InterPro" id="IPR029063">
    <property type="entry name" value="SAM-dependent_MTases_sf"/>
</dbReference>
<protein>
    <recommendedName>
        <fullName evidence="9 12">tRNA (guanine(26)-N(2))-dimethyltransferase</fullName>
        <ecNumber evidence="9 12">2.1.1.216</ecNumber>
    </recommendedName>
</protein>
<accession>A0A834LGI8</accession>
<gene>
    <name evidence="14" type="ORF">RHSIM_Rhsim08G0076400</name>
</gene>
<keyword evidence="1 12" id="KW-0820">tRNA-binding</keyword>
<evidence type="ECO:0000256" key="7">
    <source>
        <dbReference type="ARBA" id="ARBA00022833"/>
    </source>
</evidence>
<dbReference type="GO" id="GO:0002940">
    <property type="term" value="P:tRNA N2-guanine methylation"/>
    <property type="evidence" value="ECO:0007669"/>
    <property type="project" value="TreeGrafter"/>
</dbReference>
<evidence type="ECO:0000256" key="3">
    <source>
        <dbReference type="ARBA" id="ARBA00022679"/>
    </source>
</evidence>
<dbReference type="CDD" id="cd02440">
    <property type="entry name" value="AdoMet_MTases"/>
    <property type="match status" value="1"/>
</dbReference>
<dbReference type="InterPro" id="IPR002905">
    <property type="entry name" value="Trm1"/>
</dbReference>
<dbReference type="GO" id="GO:0160104">
    <property type="term" value="F:tRNA (guanine(26)-N2)-dimethyltransferase activity"/>
    <property type="evidence" value="ECO:0007669"/>
    <property type="project" value="UniProtKB-UniRule"/>
</dbReference>
<dbReference type="EMBL" id="WJXA01000008">
    <property type="protein sequence ID" value="KAF7135025.1"/>
    <property type="molecule type" value="Genomic_DNA"/>
</dbReference>
<dbReference type="EC" id="2.1.1.216" evidence="9 12"/>
<dbReference type="Proteomes" id="UP000626092">
    <property type="component" value="Unassembled WGS sequence"/>
</dbReference>
<keyword evidence="2 12" id="KW-0489">Methyltransferase</keyword>
<name>A0A834LGI8_RHOSS</name>
<keyword evidence="5 12" id="KW-0819">tRNA processing</keyword>
<evidence type="ECO:0000256" key="4">
    <source>
        <dbReference type="ARBA" id="ARBA00022691"/>
    </source>
</evidence>
<feature type="compositionally biased region" description="Acidic residues" evidence="13">
    <location>
        <begin position="118"/>
        <end position="127"/>
    </location>
</feature>
<dbReference type="PROSITE" id="PS51626">
    <property type="entry name" value="SAM_MT_TRM1"/>
    <property type="match status" value="1"/>
</dbReference>
<dbReference type="OrthoDB" id="6349953at2759"/>
<feature type="compositionally biased region" description="Basic and acidic residues" evidence="13">
    <location>
        <begin position="1"/>
        <end position="23"/>
    </location>
</feature>
<dbReference type="NCBIfam" id="TIGR00308">
    <property type="entry name" value="TRM1"/>
    <property type="match status" value="1"/>
</dbReference>
<evidence type="ECO:0000256" key="13">
    <source>
        <dbReference type="SAM" id="MobiDB-lite"/>
    </source>
</evidence>
<comment type="similarity">
    <text evidence="12">Belongs to the class I-like SAM-binding methyltransferase superfamily. Trm1 family.</text>
</comment>
<evidence type="ECO:0000313" key="15">
    <source>
        <dbReference type="Proteomes" id="UP000626092"/>
    </source>
</evidence>
<feature type="region of interest" description="Disordered" evidence="13">
    <location>
        <begin position="1"/>
        <end position="32"/>
    </location>
</feature>
<keyword evidence="7" id="KW-0862">Zinc</keyword>
<dbReference type="GO" id="GO:0000049">
    <property type="term" value="F:tRNA binding"/>
    <property type="evidence" value="ECO:0007669"/>
    <property type="project" value="UniProtKB-UniRule"/>
</dbReference>